<dbReference type="EMBL" id="CDNC01000034">
    <property type="protein sequence ID" value="CEM62512.1"/>
    <property type="molecule type" value="Genomic_DNA"/>
</dbReference>
<protein>
    <submittedName>
        <fullName evidence="2">Uncharacterized protein</fullName>
    </submittedName>
</protein>
<evidence type="ECO:0000313" key="3">
    <source>
        <dbReference type="Proteomes" id="UP000042527"/>
    </source>
</evidence>
<reference evidence="3" key="1">
    <citation type="submission" date="2015-01" db="EMBL/GenBank/DDBJ databases">
        <authorList>
            <person name="Manzoor Shahid"/>
            <person name="Zubair Saima"/>
        </authorList>
    </citation>
    <scope>NUCLEOTIDE SEQUENCE [LARGE SCALE GENOMIC DNA]</scope>
    <source>
        <strain evidence="3">V1</strain>
    </source>
</reference>
<keyword evidence="3" id="KW-1185">Reference proteome</keyword>
<keyword evidence="1" id="KW-0812">Transmembrane</keyword>
<keyword evidence="1" id="KW-1133">Transmembrane helix</keyword>
<proteinExistence type="predicted"/>
<keyword evidence="1" id="KW-0472">Membrane</keyword>
<organism evidence="2 3">
    <name type="scientific">Treponema phagedenis</name>
    <dbReference type="NCBI Taxonomy" id="162"/>
    <lineage>
        <taxon>Bacteria</taxon>
        <taxon>Pseudomonadati</taxon>
        <taxon>Spirochaetota</taxon>
        <taxon>Spirochaetia</taxon>
        <taxon>Spirochaetales</taxon>
        <taxon>Treponemataceae</taxon>
        <taxon>Treponema</taxon>
    </lineage>
</organism>
<sequence length="44" mass="5386">MMILFIHGRQNETFMIQLLLIGGIWYEKTFVFLRFVFFVVRLCN</sequence>
<name>A0A0B7GY51_TREPH</name>
<gene>
    <name evidence="2" type="ORF">TPHV1_40015</name>
</gene>
<evidence type="ECO:0000256" key="1">
    <source>
        <dbReference type="SAM" id="Phobius"/>
    </source>
</evidence>
<dbReference type="Proteomes" id="UP000042527">
    <property type="component" value="Unassembled WGS sequence"/>
</dbReference>
<evidence type="ECO:0000313" key="2">
    <source>
        <dbReference type="EMBL" id="CEM62512.1"/>
    </source>
</evidence>
<feature type="transmembrane region" description="Helical" evidence="1">
    <location>
        <begin position="14"/>
        <end position="40"/>
    </location>
</feature>
<dbReference type="AlphaFoldDB" id="A0A0B7GY51"/>
<accession>A0A0B7GY51</accession>